<proteinExistence type="predicted"/>
<reference evidence="1 2" key="1">
    <citation type="submission" date="2018-05" db="EMBL/GenBank/DDBJ databases">
        <title>Genomic Encyclopedia of Type Strains, Phase IV (KMG-V): Genome sequencing to study the core and pangenomes of soil and plant-associated prokaryotes.</title>
        <authorList>
            <person name="Whitman W."/>
        </authorList>
    </citation>
    <scope>NUCLEOTIDE SEQUENCE [LARGE SCALE GENOMIC DNA]</scope>
    <source>
        <strain evidence="1 2">PNG 92-11</strain>
    </source>
</reference>
<dbReference type="EMBL" id="QGHE01000005">
    <property type="protein sequence ID" value="PWJ80407.1"/>
    <property type="molecule type" value="Genomic_DNA"/>
</dbReference>
<gene>
    <name evidence="1" type="ORF">C7430_105192</name>
</gene>
<evidence type="ECO:0000313" key="1">
    <source>
        <dbReference type="EMBL" id="PWJ80407.1"/>
    </source>
</evidence>
<evidence type="ECO:0000313" key="2">
    <source>
        <dbReference type="Proteomes" id="UP000245996"/>
    </source>
</evidence>
<accession>A0ABD6XR57</accession>
<dbReference type="Proteomes" id="UP000245996">
    <property type="component" value="Unassembled WGS sequence"/>
</dbReference>
<comment type="caution">
    <text evidence="1">The sequence shown here is derived from an EMBL/GenBank/DDBJ whole genome shotgun (WGS) entry which is preliminary data.</text>
</comment>
<organism evidence="1 2">
    <name type="scientific">Enterobacter agglomerans</name>
    <name type="common">Erwinia herbicola</name>
    <name type="synonym">Pantoea agglomerans</name>
    <dbReference type="NCBI Taxonomy" id="549"/>
    <lineage>
        <taxon>Bacteria</taxon>
        <taxon>Pseudomonadati</taxon>
        <taxon>Pseudomonadota</taxon>
        <taxon>Gammaproteobacteria</taxon>
        <taxon>Enterobacterales</taxon>
        <taxon>Erwiniaceae</taxon>
        <taxon>Pantoea</taxon>
        <taxon>Pantoea agglomerans group</taxon>
    </lineage>
</organism>
<name>A0ABD6XR57_ENTAG</name>
<dbReference type="AlphaFoldDB" id="A0ABD6XR57"/>
<sequence length="103" mass="12420">MKGYENQKRVYTSSGHAPDYINSLGLTINSQQWLAYWSQTKHEHFNMYNSYFHALRWIERECHFYMRRWNYCLRNNIPFEGPGPVISTITVNIDYHEGEPVRD</sequence>
<protein>
    <submittedName>
        <fullName evidence="1">Uncharacterized protein</fullName>
    </submittedName>
</protein>